<dbReference type="InterPro" id="IPR029058">
    <property type="entry name" value="AB_hydrolase_fold"/>
</dbReference>
<reference evidence="2 3" key="1">
    <citation type="journal article" date="2015" name="Genome Announc.">
        <title>Expanding the biotechnology potential of lactobacilli through comparative genomics of 213 strains and associated genera.</title>
        <authorList>
            <person name="Sun Z."/>
            <person name="Harris H.M."/>
            <person name="McCann A."/>
            <person name="Guo C."/>
            <person name="Argimon S."/>
            <person name="Zhang W."/>
            <person name="Yang X."/>
            <person name="Jeffery I.B."/>
            <person name="Cooney J.C."/>
            <person name="Kagawa T.F."/>
            <person name="Liu W."/>
            <person name="Song Y."/>
            <person name="Salvetti E."/>
            <person name="Wrobel A."/>
            <person name="Rasinkangas P."/>
            <person name="Parkhill J."/>
            <person name="Rea M.C."/>
            <person name="O'Sullivan O."/>
            <person name="Ritari J."/>
            <person name="Douillard F.P."/>
            <person name="Paul Ross R."/>
            <person name="Yang R."/>
            <person name="Briner A.E."/>
            <person name="Felis G.E."/>
            <person name="de Vos W.M."/>
            <person name="Barrangou R."/>
            <person name="Klaenhammer T.R."/>
            <person name="Caufield P.W."/>
            <person name="Cui Y."/>
            <person name="Zhang H."/>
            <person name="O'Toole P.W."/>
        </authorList>
    </citation>
    <scope>NUCLEOTIDE SEQUENCE [LARGE SCALE GENOMIC DNA]</scope>
    <source>
        <strain evidence="2 3">DSM 20190</strain>
    </source>
</reference>
<dbReference type="GO" id="GO:0008236">
    <property type="term" value="F:serine-type peptidase activity"/>
    <property type="evidence" value="ECO:0007669"/>
    <property type="project" value="InterPro"/>
</dbReference>
<dbReference type="InParanoid" id="A0A0R2G4X9"/>
<keyword evidence="3" id="KW-1185">Reference proteome</keyword>
<proteinExistence type="predicted"/>
<dbReference type="PANTHER" id="PTHR43358">
    <property type="entry name" value="ALPHA/BETA-HYDROLASE"/>
    <property type="match status" value="1"/>
</dbReference>
<evidence type="ECO:0000259" key="1">
    <source>
        <dbReference type="Pfam" id="PF00326"/>
    </source>
</evidence>
<accession>A0A0R2G4X9</accession>
<dbReference type="SUPFAM" id="SSF53474">
    <property type="entry name" value="alpha/beta-Hydrolases"/>
    <property type="match status" value="1"/>
</dbReference>
<name>A0A0R2G4X9_9LACO</name>
<dbReference type="FunCoup" id="A0A0R2G4X9">
    <property type="interactions" value="26"/>
</dbReference>
<dbReference type="Gene3D" id="3.40.50.1820">
    <property type="entry name" value="alpha/beta hydrolase"/>
    <property type="match status" value="1"/>
</dbReference>
<dbReference type="eggNOG" id="COG1073">
    <property type="taxonomic scope" value="Bacteria"/>
</dbReference>
<gene>
    <name evidence="2" type="ORF">IV68_GL000649</name>
</gene>
<organism evidence="2 3">
    <name type="scientific">Weissella halotolerans DSM 20190</name>
    <dbReference type="NCBI Taxonomy" id="1123500"/>
    <lineage>
        <taxon>Bacteria</taxon>
        <taxon>Bacillati</taxon>
        <taxon>Bacillota</taxon>
        <taxon>Bacilli</taxon>
        <taxon>Lactobacillales</taxon>
        <taxon>Lactobacillaceae</taxon>
        <taxon>Weissella</taxon>
    </lineage>
</organism>
<dbReference type="InterPro" id="IPR001375">
    <property type="entry name" value="Peptidase_S9_cat"/>
</dbReference>
<dbReference type="Pfam" id="PF00326">
    <property type="entry name" value="Peptidase_S9"/>
    <property type="match status" value="1"/>
</dbReference>
<dbReference type="Proteomes" id="UP000051296">
    <property type="component" value="Unassembled WGS sequence"/>
</dbReference>
<feature type="domain" description="Peptidase S9 prolyl oligopeptidase catalytic" evidence="1">
    <location>
        <begin position="86"/>
        <end position="269"/>
    </location>
</feature>
<protein>
    <recommendedName>
        <fullName evidence="1">Peptidase S9 prolyl oligopeptidase catalytic domain-containing protein</fullName>
    </recommendedName>
</protein>
<evidence type="ECO:0000313" key="2">
    <source>
        <dbReference type="EMBL" id="KRN32298.1"/>
    </source>
</evidence>
<dbReference type="GO" id="GO:0006508">
    <property type="term" value="P:proteolysis"/>
    <property type="evidence" value="ECO:0007669"/>
    <property type="project" value="InterPro"/>
</dbReference>
<dbReference type="InterPro" id="IPR052920">
    <property type="entry name" value="DNA-binding_regulatory"/>
</dbReference>
<evidence type="ECO:0000313" key="3">
    <source>
        <dbReference type="Proteomes" id="UP000051296"/>
    </source>
</evidence>
<dbReference type="PANTHER" id="PTHR43358:SF4">
    <property type="entry name" value="ALPHA_BETA HYDROLASE FOLD-1 DOMAIN-CONTAINING PROTEIN"/>
    <property type="match status" value="1"/>
</dbReference>
<dbReference type="PATRIC" id="fig|1123500.6.peg.652"/>
<dbReference type="AlphaFoldDB" id="A0A0R2G4X9"/>
<comment type="caution">
    <text evidence="2">The sequence shown here is derived from an EMBL/GenBank/DDBJ whole genome shotgun (WGS) entry which is preliminary data.</text>
</comment>
<dbReference type="STRING" id="1123500.GCA_000420365_00781"/>
<sequence>MSAYFFHTAQVRSEKSFVSGGRLKPTDHLYAQQQAWLALPKKPVQLKTEDGLLLKGDYVPADQPTKKIAIVIHGFSVDHNANITYAQLMHEQGYNVVLADNRAAGRSQGRYIGFGYLEAKDYLAWIKQLIKQEGADSEIVVYGTSLGGATTMLLAGMQPPKQVKAFIEDCGYNDVRQELYYEANGMYHLPMWITRPMVETLSLYSRWLAGYSYDQVRPTEALKHNRRPILFIHGSEDKFVPTAMIHDVYRANRGPKEQYIAKSAGHMDAYQVDPQKYEAVVSHFLHRYVP</sequence>
<dbReference type="EMBL" id="JQAX01000002">
    <property type="protein sequence ID" value="KRN32298.1"/>
    <property type="molecule type" value="Genomic_DNA"/>
</dbReference>